<reference evidence="1 2" key="1">
    <citation type="submission" date="2023-03" db="EMBL/GenBank/DDBJ databases">
        <title>High recombination rates correlate with genetic variation in Cardiocondyla obscurior ants.</title>
        <authorList>
            <person name="Errbii M."/>
        </authorList>
    </citation>
    <scope>NUCLEOTIDE SEQUENCE [LARGE SCALE GENOMIC DNA]</scope>
    <source>
        <strain evidence="1">Alpha-2009</strain>
        <tissue evidence="1">Whole body</tissue>
    </source>
</reference>
<evidence type="ECO:0000313" key="1">
    <source>
        <dbReference type="EMBL" id="KAL0130910.1"/>
    </source>
</evidence>
<dbReference type="EMBL" id="JADYXP020000002">
    <property type="protein sequence ID" value="KAL0130910.1"/>
    <property type="molecule type" value="Genomic_DNA"/>
</dbReference>
<dbReference type="Proteomes" id="UP001430953">
    <property type="component" value="Unassembled WGS sequence"/>
</dbReference>
<proteinExistence type="predicted"/>
<evidence type="ECO:0000313" key="2">
    <source>
        <dbReference type="Proteomes" id="UP001430953"/>
    </source>
</evidence>
<organism evidence="1 2">
    <name type="scientific">Cardiocondyla obscurior</name>
    <dbReference type="NCBI Taxonomy" id="286306"/>
    <lineage>
        <taxon>Eukaryota</taxon>
        <taxon>Metazoa</taxon>
        <taxon>Ecdysozoa</taxon>
        <taxon>Arthropoda</taxon>
        <taxon>Hexapoda</taxon>
        <taxon>Insecta</taxon>
        <taxon>Pterygota</taxon>
        <taxon>Neoptera</taxon>
        <taxon>Endopterygota</taxon>
        <taxon>Hymenoptera</taxon>
        <taxon>Apocrita</taxon>
        <taxon>Aculeata</taxon>
        <taxon>Formicoidea</taxon>
        <taxon>Formicidae</taxon>
        <taxon>Myrmicinae</taxon>
        <taxon>Cardiocondyla</taxon>
    </lineage>
</organism>
<dbReference type="AlphaFoldDB" id="A0AAW2GUG5"/>
<name>A0AAW2GUG5_9HYME</name>
<keyword evidence="2" id="KW-1185">Reference proteome</keyword>
<sequence length="119" mass="13040">MTNVVRTRLSLFAKTVVCKSRNSGYANAYILFPIYIFKWHSSCNSRHLSCQFSSSTVVAYPSKLLEVPYVGLTSSFSFFILLPVTGSTMSPVLGSTSRLNTLLASARVTVGPFSAERTT</sequence>
<protein>
    <submittedName>
        <fullName evidence="1">Uncharacterized protein</fullName>
    </submittedName>
</protein>
<comment type="caution">
    <text evidence="1">The sequence shown here is derived from an EMBL/GenBank/DDBJ whole genome shotgun (WGS) entry which is preliminary data.</text>
</comment>
<gene>
    <name evidence="1" type="ORF">PUN28_002479</name>
</gene>
<accession>A0AAW2GUG5</accession>